<evidence type="ECO:0000313" key="2">
    <source>
        <dbReference type="Proteomes" id="UP001319874"/>
    </source>
</evidence>
<dbReference type="Proteomes" id="UP001319874">
    <property type="component" value="Chromosome 4"/>
</dbReference>
<keyword evidence="2" id="KW-1185">Reference proteome</keyword>
<dbReference type="InterPro" id="IPR035093">
    <property type="entry name" value="RelE/ParE_toxin_dom_sf"/>
</dbReference>
<organism evidence="1 2">
    <name type="scientific">Paraburkholderia terrae</name>
    <dbReference type="NCBI Taxonomy" id="311230"/>
    <lineage>
        <taxon>Bacteria</taxon>
        <taxon>Pseudomonadati</taxon>
        <taxon>Pseudomonadota</taxon>
        <taxon>Betaproteobacteria</taxon>
        <taxon>Burkholderiales</taxon>
        <taxon>Burkholderiaceae</taxon>
        <taxon>Paraburkholderia</taxon>
    </lineage>
</organism>
<evidence type="ECO:0008006" key="3">
    <source>
        <dbReference type="Google" id="ProtNLM"/>
    </source>
</evidence>
<reference evidence="1 2" key="1">
    <citation type="journal article" date="2022" name="Front. Microbiol.">
        <title>Identification and characterization of a novel class of self-sufficient cytochrome P450 hydroxylase involved in cyclohexanecarboxylate degradation in Paraburkholderia terrae strain KU-64.</title>
        <authorList>
            <person name="Yamamoto T."/>
            <person name="Hasegawa Y."/>
            <person name="Iwaki H."/>
        </authorList>
    </citation>
    <scope>NUCLEOTIDE SEQUENCE [LARGE SCALE GENOMIC DNA]</scope>
    <source>
        <strain evidence="1 2">KU-64</strain>
    </source>
</reference>
<dbReference type="EMBL" id="AP024958">
    <property type="protein sequence ID" value="BCZ85246.1"/>
    <property type="molecule type" value="Genomic_DNA"/>
</dbReference>
<gene>
    <name evidence="1" type="ORF">PTKU64_89210</name>
</gene>
<accession>A0ABM7U1R3</accession>
<sequence length="84" mass="9897">MAFHDEAFIVRMRVRARAAPMAVRVRQLAESDLEDFRRYTATHWSPGQTDRYHSDLIATRTRRASYREGRPYLPSAWEDFPVLA</sequence>
<protein>
    <recommendedName>
        <fullName evidence="3">N-acetyltransferase</fullName>
    </recommendedName>
</protein>
<evidence type="ECO:0000313" key="1">
    <source>
        <dbReference type="EMBL" id="BCZ85246.1"/>
    </source>
</evidence>
<proteinExistence type="predicted"/>
<name>A0ABM7U1R3_9BURK</name>
<dbReference type="Gene3D" id="3.30.2310.20">
    <property type="entry name" value="RelE-like"/>
    <property type="match status" value="1"/>
</dbReference>